<dbReference type="EMBL" id="UINC01040952">
    <property type="protein sequence ID" value="SVB41545.1"/>
    <property type="molecule type" value="Genomic_DNA"/>
</dbReference>
<dbReference type="InterPro" id="IPR036922">
    <property type="entry name" value="Rieske_2Fe-2S_sf"/>
</dbReference>
<dbReference type="GO" id="GO:0016491">
    <property type="term" value="F:oxidoreductase activity"/>
    <property type="evidence" value="ECO:0007669"/>
    <property type="project" value="UniProtKB-KW"/>
</dbReference>
<dbReference type="GO" id="GO:0051537">
    <property type="term" value="F:2 iron, 2 sulfur cluster binding"/>
    <property type="evidence" value="ECO:0007669"/>
    <property type="project" value="UniProtKB-KW"/>
</dbReference>
<dbReference type="InterPro" id="IPR017941">
    <property type="entry name" value="Rieske_2Fe-2S"/>
</dbReference>
<evidence type="ECO:0000259" key="7">
    <source>
        <dbReference type="PROSITE" id="PS51296"/>
    </source>
</evidence>
<dbReference type="Gene3D" id="3.90.380.10">
    <property type="entry name" value="Naphthalene 1,2-dioxygenase Alpha Subunit, Chain A, domain 1"/>
    <property type="match status" value="1"/>
</dbReference>
<protein>
    <recommendedName>
        <fullName evidence="7">Rieske domain-containing protein</fullName>
    </recommendedName>
</protein>
<dbReference type="Gene3D" id="2.102.10.10">
    <property type="entry name" value="Rieske [2Fe-2S] iron-sulphur domain"/>
    <property type="match status" value="1"/>
</dbReference>
<evidence type="ECO:0000256" key="6">
    <source>
        <dbReference type="ARBA" id="ARBA00023014"/>
    </source>
</evidence>
<dbReference type="PRINTS" id="PR00090">
    <property type="entry name" value="RNGDIOXGNASE"/>
</dbReference>
<proteinExistence type="inferred from homology"/>
<dbReference type="PANTHER" id="PTHR43756:SF1">
    <property type="entry name" value="3-PHENYLPROPIONATE_CINNAMIC ACID DIOXYGENASE SUBUNIT ALPHA"/>
    <property type="match status" value="1"/>
</dbReference>
<dbReference type="SUPFAM" id="SSF55961">
    <property type="entry name" value="Bet v1-like"/>
    <property type="match status" value="1"/>
</dbReference>
<evidence type="ECO:0000256" key="1">
    <source>
        <dbReference type="ARBA" id="ARBA00008751"/>
    </source>
</evidence>
<evidence type="ECO:0000313" key="8">
    <source>
        <dbReference type="EMBL" id="SVB41545.1"/>
    </source>
</evidence>
<gene>
    <name evidence="8" type="ORF">METZ01_LOCUS194399</name>
</gene>
<keyword evidence="3" id="KW-0479">Metal-binding</keyword>
<dbReference type="AlphaFoldDB" id="A0A382DTF4"/>
<dbReference type="GO" id="GO:0005506">
    <property type="term" value="F:iron ion binding"/>
    <property type="evidence" value="ECO:0007669"/>
    <property type="project" value="InterPro"/>
</dbReference>
<accession>A0A382DTF4</accession>
<feature type="domain" description="Rieske" evidence="7">
    <location>
        <begin position="41"/>
        <end position="139"/>
    </location>
</feature>
<dbReference type="Pfam" id="PF00355">
    <property type="entry name" value="Rieske"/>
    <property type="match status" value="1"/>
</dbReference>
<dbReference type="SUPFAM" id="SSF50022">
    <property type="entry name" value="ISP domain"/>
    <property type="match status" value="1"/>
</dbReference>
<evidence type="ECO:0000256" key="5">
    <source>
        <dbReference type="ARBA" id="ARBA00023004"/>
    </source>
</evidence>
<organism evidence="8">
    <name type="scientific">marine metagenome</name>
    <dbReference type="NCBI Taxonomy" id="408172"/>
    <lineage>
        <taxon>unclassified sequences</taxon>
        <taxon>metagenomes</taxon>
        <taxon>ecological metagenomes</taxon>
    </lineage>
</organism>
<evidence type="ECO:0000256" key="3">
    <source>
        <dbReference type="ARBA" id="ARBA00022723"/>
    </source>
</evidence>
<keyword evidence="5" id="KW-0408">Iron</keyword>
<dbReference type="Pfam" id="PF00848">
    <property type="entry name" value="Ring_hydroxyl_A"/>
    <property type="match status" value="1"/>
</dbReference>
<evidence type="ECO:0000256" key="2">
    <source>
        <dbReference type="ARBA" id="ARBA00022714"/>
    </source>
</evidence>
<keyword evidence="6" id="KW-0411">Iron-sulfur</keyword>
<evidence type="ECO:0000256" key="4">
    <source>
        <dbReference type="ARBA" id="ARBA00023002"/>
    </source>
</evidence>
<dbReference type="PROSITE" id="PS51296">
    <property type="entry name" value="RIESKE"/>
    <property type="match status" value="1"/>
</dbReference>
<name>A0A382DTF4_9ZZZZ</name>
<keyword evidence="2" id="KW-0001">2Fe-2S</keyword>
<keyword evidence="4" id="KW-0560">Oxidoreductase</keyword>
<dbReference type="PANTHER" id="PTHR43756">
    <property type="entry name" value="CHOLINE MONOOXYGENASE, CHLOROPLASTIC"/>
    <property type="match status" value="1"/>
</dbReference>
<comment type="similarity">
    <text evidence="1">Belongs to the bacterial ring-hydroxylating dioxygenase alpha subunit family.</text>
</comment>
<reference evidence="8" key="1">
    <citation type="submission" date="2018-05" db="EMBL/GenBank/DDBJ databases">
        <authorList>
            <person name="Lanie J.A."/>
            <person name="Ng W.-L."/>
            <person name="Kazmierczak K.M."/>
            <person name="Andrzejewski T.M."/>
            <person name="Davidsen T.M."/>
            <person name="Wayne K.J."/>
            <person name="Tettelin H."/>
            <person name="Glass J.I."/>
            <person name="Rusch D."/>
            <person name="Podicherti R."/>
            <person name="Tsui H.-C.T."/>
            <person name="Winkler M.E."/>
        </authorList>
    </citation>
    <scope>NUCLEOTIDE SEQUENCE</scope>
</reference>
<sequence length="441" mass="50307">MGWTDKTISALVEPNRAHRKAYVDPDLFELEMERIFERLWIYIGHESQIKSPGDYYLAQVGRQPMVMTRDHNGEIHVLYNRCPHRGAQLYSARKGNTGQRIRCSYHAWMFNLDGSLDRIPASEGYDGTDLKMDAPEFQVQRAPRADNYRGFWFASLAEEGPDLESHLGYAKTAFDQLIERAPGGETEVVGECFHMIQQSNWKIFLENQLDASHPGATHESTGVAAMTVEREMRGVGNEPPVAYGFLSDFARLGIDGWGKFGTVGHPQGHCTLEGYMGLRPDDDDTNEYVKLMYEAYGEEQAEEILGVNLHHVLVYPCLSVQPPLQQLRAVRPLGPDRTLTEIWHFRLKDAPEAIYQRALGYYYLVNSPSTMVNADDLFNWWKVQHGLNSNASDWVSFHRNAGFDVVEDDVRKSTPGSMSEMPMRHMMQVWKNYMTSNSGRK</sequence>
<dbReference type="InterPro" id="IPR001663">
    <property type="entry name" value="Rng_hydr_dOase-A"/>
</dbReference>
<dbReference type="InterPro" id="IPR015879">
    <property type="entry name" value="Ring_hydroxy_dOase_asu_C_dom"/>
</dbReference>